<dbReference type="InterPro" id="IPR002130">
    <property type="entry name" value="Cyclophilin-type_PPIase_dom"/>
</dbReference>
<organism evidence="5 6">
    <name type="scientific">Effrenium voratum</name>
    <dbReference type="NCBI Taxonomy" id="2562239"/>
    <lineage>
        <taxon>Eukaryota</taxon>
        <taxon>Sar</taxon>
        <taxon>Alveolata</taxon>
        <taxon>Dinophyceae</taxon>
        <taxon>Suessiales</taxon>
        <taxon>Symbiodiniaceae</taxon>
        <taxon>Effrenium</taxon>
    </lineage>
</organism>
<dbReference type="InterPro" id="IPR029000">
    <property type="entry name" value="Cyclophilin-like_dom_sf"/>
</dbReference>
<gene>
    <name evidence="5" type="ORF">EVOR1521_LOCUS10569</name>
</gene>
<accession>A0AA36I989</accession>
<keyword evidence="3" id="KW-0413">Isomerase</keyword>
<dbReference type="GO" id="GO:0003755">
    <property type="term" value="F:peptidyl-prolyl cis-trans isomerase activity"/>
    <property type="evidence" value="ECO:0007669"/>
    <property type="project" value="UniProtKB-KW"/>
</dbReference>
<dbReference type="Proteomes" id="UP001178507">
    <property type="component" value="Unassembled WGS sequence"/>
</dbReference>
<evidence type="ECO:0000256" key="3">
    <source>
        <dbReference type="ARBA" id="ARBA00023235"/>
    </source>
</evidence>
<sequence length="457" mass="52067">MWCLFRQTVLKHLLLKADIWPERLTTLQKCLLAFEFHKQKALFDEDERGLWIDTSMLRKEEKDYVFVAMCDTLHRYMDAHHRVYPADMAAAVQEALVRCRRARRKRAVRLEQLEREHREHKAMGRKGCLSRIIRWQRLMSVSVYGADRQEPRRGRSCWGPRKETERRACFRLGVRACGAIGFVEIRAQIHSRSGALVGYLLVAPLGGTFALQATLAGTSACRTPIAGKDRNRRLQPMVLTLAGFGRHRSVRHRVVARPCDDSQAEVPTKYLLLETDLGSIKMILRPDSAPRTVEHVCRLVDAGLYDGCYFYRSDFVLQWGLWLPEETEVENPYPELAENETNIGTFISNQAGTVSIAHGIGVNGNSDIFINLQENSYLDTMSMGFCVFAQLADADSRRVAKEVAAAVEERKPASIVSQGQREQFPLAALMRKSYDKFCGSWDEFRAVVVDEPQSKPE</sequence>
<dbReference type="EMBL" id="CAUJNA010001015">
    <property type="protein sequence ID" value="CAJ1383451.1"/>
    <property type="molecule type" value="Genomic_DNA"/>
</dbReference>
<dbReference type="InterPro" id="IPR044666">
    <property type="entry name" value="Cyclophilin_A-like"/>
</dbReference>
<proteinExistence type="predicted"/>
<protein>
    <recommendedName>
        <fullName evidence="1">peptidylprolyl isomerase</fullName>
        <ecNumber evidence="1">5.2.1.8</ecNumber>
    </recommendedName>
</protein>
<keyword evidence="2" id="KW-0697">Rotamase</keyword>
<evidence type="ECO:0000256" key="1">
    <source>
        <dbReference type="ARBA" id="ARBA00013194"/>
    </source>
</evidence>
<dbReference type="PANTHER" id="PTHR45625:SF4">
    <property type="entry name" value="PEPTIDYLPROLYL ISOMERASE DOMAIN AND WD REPEAT-CONTAINING PROTEIN 1"/>
    <property type="match status" value="1"/>
</dbReference>
<evidence type="ECO:0000313" key="6">
    <source>
        <dbReference type="Proteomes" id="UP001178507"/>
    </source>
</evidence>
<dbReference type="Gene3D" id="2.40.100.10">
    <property type="entry name" value="Cyclophilin-like"/>
    <property type="match status" value="1"/>
</dbReference>
<dbReference type="PROSITE" id="PS50072">
    <property type="entry name" value="CSA_PPIASE_2"/>
    <property type="match status" value="1"/>
</dbReference>
<comment type="caution">
    <text evidence="5">The sequence shown here is derived from an EMBL/GenBank/DDBJ whole genome shotgun (WGS) entry which is preliminary data.</text>
</comment>
<evidence type="ECO:0000313" key="5">
    <source>
        <dbReference type="EMBL" id="CAJ1383451.1"/>
    </source>
</evidence>
<dbReference type="AlphaFoldDB" id="A0AA36I989"/>
<dbReference type="EC" id="5.2.1.8" evidence="1"/>
<dbReference type="Pfam" id="PF00160">
    <property type="entry name" value="Pro_isomerase"/>
    <property type="match status" value="1"/>
</dbReference>
<keyword evidence="6" id="KW-1185">Reference proteome</keyword>
<name>A0AA36I989_9DINO</name>
<dbReference type="PANTHER" id="PTHR45625">
    <property type="entry name" value="PEPTIDYL-PROLYL CIS-TRANS ISOMERASE-RELATED"/>
    <property type="match status" value="1"/>
</dbReference>
<feature type="domain" description="PPIase cyclophilin-type" evidence="4">
    <location>
        <begin position="274"/>
        <end position="409"/>
    </location>
</feature>
<evidence type="ECO:0000256" key="2">
    <source>
        <dbReference type="ARBA" id="ARBA00023110"/>
    </source>
</evidence>
<dbReference type="SUPFAM" id="SSF50891">
    <property type="entry name" value="Cyclophilin-like"/>
    <property type="match status" value="1"/>
</dbReference>
<reference evidence="5" key="1">
    <citation type="submission" date="2023-08" db="EMBL/GenBank/DDBJ databases">
        <authorList>
            <person name="Chen Y."/>
            <person name="Shah S."/>
            <person name="Dougan E. K."/>
            <person name="Thang M."/>
            <person name="Chan C."/>
        </authorList>
    </citation>
    <scope>NUCLEOTIDE SEQUENCE</scope>
</reference>
<evidence type="ECO:0000259" key="4">
    <source>
        <dbReference type="PROSITE" id="PS50072"/>
    </source>
</evidence>